<evidence type="ECO:0000256" key="6">
    <source>
        <dbReference type="SAM" id="Phobius"/>
    </source>
</evidence>
<dbReference type="InterPro" id="IPR011701">
    <property type="entry name" value="MFS"/>
</dbReference>
<evidence type="ECO:0000256" key="5">
    <source>
        <dbReference type="ARBA" id="ARBA00023136"/>
    </source>
</evidence>
<feature type="transmembrane region" description="Helical" evidence="6">
    <location>
        <begin position="85"/>
        <end position="104"/>
    </location>
</feature>
<comment type="caution">
    <text evidence="8">The sequence shown here is derived from an EMBL/GenBank/DDBJ whole genome shotgun (WGS) entry which is preliminary data.</text>
</comment>
<evidence type="ECO:0000313" key="8">
    <source>
        <dbReference type="EMBL" id="MFC5627652.1"/>
    </source>
</evidence>
<keyword evidence="9" id="KW-1185">Reference proteome</keyword>
<feature type="transmembrane region" description="Helical" evidence="6">
    <location>
        <begin position="146"/>
        <end position="167"/>
    </location>
</feature>
<organism evidence="8 9">
    <name type="scientific">Aliibacillus thermotolerans</name>
    <dbReference type="NCBI Taxonomy" id="1834418"/>
    <lineage>
        <taxon>Bacteria</taxon>
        <taxon>Bacillati</taxon>
        <taxon>Bacillota</taxon>
        <taxon>Bacilli</taxon>
        <taxon>Bacillales</taxon>
        <taxon>Bacillaceae</taxon>
        <taxon>Aliibacillus</taxon>
    </lineage>
</organism>
<dbReference type="SUPFAM" id="SSF103473">
    <property type="entry name" value="MFS general substrate transporter"/>
    <property type="match status" value="1"/>
</dbReference>
<evidence type="ECO:0000256" key="2">
    <source>
        <dbReference type="ARBA" id="ARBA00022448"/>
    </source>
</evidence>
<protein>
    <submittedName>
        <fullName evidence="8">MDR family MFS transporter</fullName>
    </submittedName>
</protein>
<evidence type="ECO:0000256" key="4">
    <source>
        <dbReference type="ARBA" id="ARBA00022989"/>
    </source>
</evidence>
<feature type="transmembrane region" description="Helical" evidence="6">
    <location>
        <begin position="20"/>
        <end position="42"/>
    </location>
</feature>
<dbReference type="InterPro" id="IPR036259">
    <property type="entry name" value="MFS_trans_sf"/>
</dbReference>
<feature type="transmembrane region" description="Helical" evidence="6">
    <location>
        <begin position="368"/>
        <end position="387"/>
    </location>
</feature>
<feature type="transmembrane region" description="Helical" evidence="6">
    <location>
        <begin position="173"/>
        <end position="194"/>
    </location>
</feature>
<feature type="transmembrane region" description="Helical" evidence="6">
    <location>
        <begin position="206"/>
        <end position="224"/>
    </location>
</feature>
<evidence type="ECO:0000256" key="1">
    <source>
        <dbReference type="ARBA" id="ARBA00004651"/>
    </source>
</evidence>
<feature type="domain" description="Major facilitator superfamily (MFS) profile" evidence="7">
    <location>
        <begin position="20"/>
        <end position="501"/>
    </location>
</feature>
<gene>
    <name evidence="8" type="ORF">ACFPTR_01900</name>
</gene>
<dbReference type="PROSITE" id="PS50850">
    <property type="entry name" value="MFS"/>
    <property type="match status" value="1"/>
</dbReference>
<dbReference type="CDD" id="cd17502">
    <property type="entry name" value="MFS_Azr1_MDR_like"/>
    <property type="match status" value="1"/>
</dbReference>
<dbReference type="PRINTS" id="PR01036">
    <property type="entry name" value="TCRTETB"/>
</dbReference>
<keyword evidence="4 6" id="KW-1133">Transmembrane helix</keyword>
<feature type="transmembrane region" description="Helical" evidence="6">
    <location>
        <begin position="478"/>
        <end position="496"/>
    </location>
</feature>
<proteinExistence type="predicted"/>
<dbReference type="Gene3D" id="1.20.1250.20">
    <property type="entry name" value="MFS general substrate transporter like domains"/>
    <property type="match status" value="1"/>
</dbReference>
<comment type="subcellular location">
    <subcellularLocation>
        <location evidence="1">Cell membrane</location>
        <topology evidence="1">Multi-pass membrane protein</topology>
    </subcellularLocation>
</comment>
<keyword evidence="3 6" id="KW-0812">Transmembrane</keyword>
<dbReference type="EMBL" id="JBHSPF010000010">
    <property type="protein sequence ID" value="MFC5627652.1"/>
    <property type="molecule type" value="Genomic_DNA"/>
</dbReference>
<feature type="transmembrane region" description="Helical" evidence="6">
    <location>
        <begin position="340"/>
        <end position="362"/>
    </location>
</feature>
<evidence type="ECO:0000259" key="7">
    <source>
        <dbReference type="PROSITE" id="PS50850"/>
    </source>
</evidence>
<reference evidence="9" key="1">
    <citation type="journal article" date="2019" name="Int. J. Syst. Evol. Microbiol.">
        <title>The Global Catalogue of Microorganisms (GCM) 10K type strain sequencing project: providing services to taxonomists for standard genome sequencing and annotation.</title>
        <authorList>
            <consortium name="The Broad Institute Genomics Platform"/>
            <consortium name="The Broad Institute Genome Sequencing Center for Infectious Disease"/>
            <person name="Wu L."/>
            <person name="Ma J."/>
        </authorList>
    </citation>
    <scope>NUCLEOTIDE SEQUENCE [LARGE SCALE GENOMIC DNA]</scope>
    <source>
        <strain evidence="9">CGMCC 1.15790</strain>
    </source>
</reference>
<feature type="transmembrane region" description="Helical" evidence="6">
    <location>
        <begin position="272"/>
        <end position="294"/>
    </location>
</feature>
<keyword evidence="5 6" id="KW-0472">Membrane</keyword>
<name>A0ABW0U2E9_9BACI</name>
<feature type="transmembrane region" description="Helical" evidence="6">
    <location>
        <begin position="399"/>
        <end position="423"/>
    </location>
</feature>
<dbReference type="Proteomes" id="UP001596143">
    <property type="component" value="Unassembled WGS sequence"/>
</dbReference>
<dbReference type="Gene3D" id="1.20.1720.10">
    <property type="entry name" value="Multidrug resistance protein D"/>
    <property type="match status" value="1"/>
</dbReference>
<feature type="transmembrane region" description="Helical" evidence="6">
    <location>
        <begin position="54"/>
        <end position="73"/>
    </location>
</feature>
<dbReference type="Pfam" id="PF07690">
    <property type="entry name" value="MFS_1"/>
    <property type="match status" value="1"/>
</dbReference>
<dbReference type="PANTHER" id="PTHR23501">
    <property type="entry name" value="MAJOR FACILITATOR SUPERFAMILY"/>
    <property type="match status" value="1"/>
</dbReference>
<evidence type="ECO:0000313" key="9">
    <source>
        <dbReference type="Proteomes" id="UP001596143"/>
    </source>
</evidence>
<dbReference type="RefSeq" id="WP_270897424.1">
    <property type="nucleotide sequence ID" value="NZ_JBHSPF010000010.1"/>
</dbReference>
<sequence length="506" mass="54914">MEDNIQKITTNKKTTHRPIVLTAIVIGMFMAAIEATIVATAMPNIVADLGGFSLYSWVFSIFLFMQAITIPIYGKLADLYGRKPVYIAGVTIFLIGSVLCGLATTMPLLIVFRFIQGLGAGAVQPIATTIVGDIYTLEERAKVQGYLASVWGISAIIGPTLGGIFVEFLHWKWIFWINVPFGILSLLGIIFFLHERITPKKQAIDYVGAILLFMSVTGVMIAFIQGGVAWSWLSLESFLFFFLFIVGFLLFLRQEKRAKEPIMPLSIWKNQLIIFANIGSLTTGMIMIAVMSVIPTYVQGTMGQSAIVGGFTLAVMSIGWPISSTIAGKILIKIGFMKTAFIGGCFLIIGAIFLLFSVPAYGPVMPGLGSFLIGAGMGFSTTTYIVSIQSNVKWDIRGVATATNAFMRILGNTMGVALAGALLNSRLLSYLEEHAPEAAESHGLGLADALLDPLQQEHLPKDVLSILQEGLATSVHTVFWFLIILAVITLICNCFLPNKVTKVDGK</sequence>
<evidence type="ECO:0000256" key="3">
    <source>
        <dbReference type="ARBA" id="ARBA00022692"/>
    </source>
</evidence>
<feature type="transmembrane region" description="Helical" evidence="6">
    <location>
        <begin position="230"/>
        <end position="252"/>
    </location>
</feature>
<feature type="transmembrane region" description="Helical" evidence="6">
    <location>
        <begin position="306"/>
        <end position="328"/>
    </location>
</feature>
<keyword evidence="2" id="KW-0813">Transport</keyword>
<dbReference type="PANTHER" id="PTHR23501:SF191">
    <property type="entry name" value="VACUOLAR BASIC AMINO ACID TRANSPORTER 4"/>
    <property type="match status" value="1"/>
</dbReference>
<dbReference type="InterPro" id="IPR020846">
    <property type="entry name" value="MFS_dom"/>
</dbReference>
<feature type="transmembrane region" description="Helical" evidence="6">
    <location>
        <begin position="110"/>
        <end position="134"/>
    </location>
</feature>
<accession>A0ABW0U2E9</accession>